<evidence type="ECO:0000259" key="1">
    <source>
        <dbReference type="PROSITE" id="PS50995"/>
    </source>
</evidence>
<evidence type="ECO:0000313" key="2">
    <source>
        <dbReference type="EMBL" id="NYI93598.1"/>
    </source>
</evidence>
<dbReference type="InterPro" id="IPR036388">
    <property type="entry name" value="WH-like_DNA-bd_sf"/>
</dbReference>
<keyword evidence="3" id="KW-1185">Reference proteome</keyword>
<dbReference type="PANTHER" id="PTHR33164">
    <property type="entry name" value="TRANSCRIPTIONAL REGULATOR, MARR FAMILY"/>
    <property type="match status" value="1"/>
</dbReference>
<reference evidence="2 3" key="1">
    <citation type="submission" date="2020-07" db="EMBL/GenBank/DDBJ databases">
        <title>Sequencing the genomes of 1000 actinobacteria strains.</title>
        <authorList>
            <person name="Klenk H.-P."/>
        </authorList>
    </citation>
    <scope>NUCLEOTIDE SEQUENCE [LARGE SCALE GENOMIC DNA]</scope>
    <source>
        <strain evidence="2 3">DSM 104006</strain>
    </source>
</reference>
<accession>A0A853BDT1</accession>
<dbReference type="PRINTS" id="PR00598">
    <property type="entry name" value="HTHMARR"/>
</dbReference>
<dbReference type="Proteomes" id="UP000549616">
    <property type="component" value="Unassembled WGS sequence"/>
</dbReference>
<dbReference type="PANTHER" id="PTHR33164:SF89">
    <property type="entry name" value="MARR FAMILY REGULATORY PROTEIN"/>
    <property type="match status" value="1"/>
</dbReference>
<dbReference type="GO" id="GO:0006950">
    <property type="term" value="P:response to stress"/>
    <property type="evidence" value="ECO:0007669"/>
    <property type="project" value="TreeGrafter"/>
</dbReference>
<dbReference type="InterPro" id="IPR000835">
    <property type="entry name" value="HTH_MarR-typ"/>
</dbReference>
<dbReference type="EMBL" id="JACCFK010000002">
    <property type="protein sequence ID" value="NYI93598.1"/>
    <property type="molecule type" value="Genomic_DNA"/>
</dbReference>
<name>A0A853BDT1_9PSEU</name>
<dbReference type="RefSeq" id="WP_179777753.1">
    <property type="nucleotide sequence ID" value="NZ_JACCFK010000002.1"/>
</dbReference>
<dbReference type="InterPro" id="IPR036390">
    <property type="entry name" value="WH_DNA-bd_sf"/>
</dbReference>
<protein>
    <submittedName>
        <fullName evidence="2">DNA-binding MarR family transcriptional regulator</fullName>
    </submittedName>
</protein>
<dbReference type="Pfam" id="PF12802">
    <property type="entry name" value="MarR_2"/>
    <property type="match status" value="1"/>
</dbReference>
<comment type="caution">
    <text evidence="2">The sequence shown here is derived from an EMBL/GenBank/DDBJ whole genome shotgun (WGS) entry which is preliminary data.</text>
</comment>
<proteinExistence type="predicted"/>
<dbReference type="Gene3D" id="1.10.10.10">
    <property type="entry name" value="Winged helix-like DNA-binding domain superfamily/Winged helix DNA-binding domain"/>
    <property type="match status" value="1"/>
</dbReference>
<dbReference type="GO" id="GO:0003677">
    <property type="term" value="F:DNA binding"/>
    <property type="evidence" value="ECO:0007669"/>
    <property type="project" value="UniProtKB-KW"/>
</dbReference>
<evidence type="ECO:0000313" key="3">
    <source>
        <dbReference type="Proteomes" id="UP000549616"/>
    </source>
</evidence>
<gene>
    <name evidence="2" type="ORF">HNR02_006973</name>
</gene>
<dbReference type="AlphaFoldDB" id="A0A853BDT1"/>
<keyword evidence="2" id="KW-0238">DNA-binding</keyword>
<dbReference type="GO" id="GO:0003700">
    <property type="term" value="F:DNA-binding transcription factor activity"/>
    <property type="evidence" value="ECO:0007669"/>
    <property type="project" value="InterPro"/>
</dbReference>
<feature type="domain" description="HTH marR-type" evidence="1">
    <location>
        <begin position="11"/>
        <end position="143"/>
    </location>
</feature>
<dbReference type="SMART" id="SM00347">
    <property type="entry name" value="HTH_MARR"/>
    <property type="match status" value="1"/>
</dbReference>
<organism evidence="2 3">
    <name type="scientific">Amycolatopsis endophytica</name>
    <dbReference type="NCBI Taxonomy" id="860233"/>
    <lineage>
        <taxon>Bacteria</taxon>
        <taxon>Bacillati</taxon>
        <taxon>Actinomycetota</taxon>
        <taxon>Actinomycetes</taxon>
        <taxon>Pseudonocardiales</taxon>
        <taxon>Pseudonocardiaceae</taxon>
        <taxon>Amycolatopsis</taxon>
    </lineage>
</organism>
<dbReference type="InterPro" id="IPR039422">
    <property type="entry name" value="MarR/SlyA-like"/>
</dbReference>
<dbReference type="SUPFAM" id="SSF46785">
    <property type="entry name" value="Winged helix' DNA-binding domain"/>
    <property type="match status" value="1"/>
</dbReference>
<sequence>MAALPVLNQPPHRVGALLDHLTRQMRLRSEGVLTPLGIRPRHLLAMTVIRDRGGIAQQALATTLGMDGTNVVGLLNDLERDQLVERRRSPQDRRRHTVELTETGAKLLARAEFALATVEDEVLAALDGDQRETLYQLLQTAANGTEPVCAETVTDC</sequence>
<dbReference type="PROSITE" id="PS50995">
    <property type="entry name" value="HTH_MARR_2"/>
    <property type="match status" value="1"/>
</dbReference>